<accession>A0A1H4CIT1</accession>
<name>A0A1H4CIT1_9BACI</name>
<evidence type="ECO:0008006" key="5">
    <source>
        <dbReference type="Google" id="ProtNLM"/>
    </source>
</evidence>
<feature type="compositionally biased region" description="Basic and acidic residues" evidence="1">
    <location>
        <begin position="88"/>
        <end position="104"/>
    </location>
</feature>
<gene>
    <name evidence="3" type="ORF">SAMN05421743_10672</name>
</gene>
<organism evidence="3 4">
    <name type="scientific">Thalassobacillus cyri</name>
    <dbReference type="NCBI Taxonomy" id="571932"/>
    <lineage>
        <taxon>Bacteria</taxon>
        <taxon>Bacillati</taxon>
        <taxon>Bacillota</taxon>
        <taxon>Bacilli</taxon>
        <taxon>Bacillales</taxon>
        <taxon>Bacillaceae</taxon>
        <taxon>Thalassobacillus</taxon>
    </lineage>
</organism>
<dbReference type="AlphaFoldDB" id="A0A1H4CIT1"/>
<keyword evidence="4" id="KW-1185">Reference proteome</keyword>
<dbReference type="EMBL" id="FNQR01000006">
    <property type="protein sequence ID" value="SEA60267.1"/>
    <property type="molecule type" value="Genomic_DNA"/>
</dbReference>
<protein>
    <recommendedName>
        <fullName evidence="5">Sporulation and spore germination</fullName>
    </recommendedName>
</protein>
<dbReference type="Proteomes" id="UP000198584">
    <property type="component" value="Unassembled WGS sequence"/>
</dbReference>
<evidence type="ECO:0000313" key="3">
    <source>
        <dbReference type="EMBL" id="SEA60267.1"/>
    </source>
</evidence>
<evidence type="ECO:0000313" key="4">
    <source>
        <dbReference type="Proteomes" id="UP000198584"/>
    </source>
</evidence>
<proteinExistence type="predicted"/>
<feature type="transmembrane region" description="Helical" evidence="2">
    <location>
        <begin position="49"/>
        <end position="72"/>
    </location>
</feature>
<dbReference type="RefSeq" id="WP_093044613.1">
    <property type="nucleotide sequence ID" value="NZ_FNQR01000006.1"/>
</dbReference>
<evidence type="ECO:0000256" key="1">
    <source>
        <dbReference type="SAM" id="MobiDB-lite"/>
    </source>
</evidence>
<sequence>MKQDNNKNDNELQKQLDQMPVIRDQQTKDELYNKIAVHLKESKPEKKKFNLLPVFAFIAVLFLAAIITPAMLMNRSNDESMQNSSESQNHDAATESGISDKGEESAELFDTQEDGKEAEQNVPINDFQSNLVFEVDEGKNYIFSVAAGMNAEHIIPLTFEVADSNANYTQVTSTAANNAADLGVSVFPLNGAEIVINEDRGELVFPEDFQTQGGSSSDIILQRSIEQVFRMYGVSEVKLGYEDGRSFEMGNYGTIETMKISPIQKKSYKIYRYRESDPDYLVPIELNEKSSMDDALDTMASTGGGEYIRSPLPEGVEVAANEISDHELLIRVSTTEQLQANQTTMIMIETILATAASFGYDQVQFEGLPFEVIGHYDLSEPIATPEAVNSINLNK</sequence>
<feature type="region of interest" description="Disordered" evidence="1">
    <location>
        <begin position="78"/>
        <end position="121"/>
    </location>
</feature>
<dbReference type="OrthoDB" id="2965336at2"/>
<keyword evidence="2" id="KW-1133">Transmembrane helix</keyword>
<reference evidence="3 4" key="1">
    <citation type="submission" date="2016-10" db="EMBL/GenBank/DDBJ databases">
        <authorList>
            <person name="de Groot N.N."/>
        </authorList>
    </citation>
    <scope>NUCLEOTIDE SEQUENCE [LARGE SCALE GENOMIC DNA]</scope>
    <source>
        <strain evidence="3 4">CCM7597</strain>
    </source>
</reference>
<dbReference type="STRING" id="571932.SAMN05421743_10672"/>
<keyword evidence="2" id="KW-0812">Transmembrane</keyword>
<keyword evidence="2" id="KW-0472">Membrane</keyword>
<evidence type="ECO:0000256" key="2">
    <source>
        <dbReference type="SAM" id="Phobius"/>
    </source>
</evidence>